<name>A0ABP7ZY00_9MICO</name>
<feature type="region of interest" description="Disordered" evidence="1">
    <location>
        <begin position="182"/>
        <end position="282"/>
    </location>
</feature>
<keyword evidence="2" id="KW-0812">Transmembrane</keyword>
<feature type="compositionally biased region" description="Pro residues" evidence="1">
    <location>
        <begin position="265"/>
        <end position="274"/>
    </location>
</feature>
<feature type="region of interest" description="Disordered" evidence="1">
    <location>
        <begin position="110"/>
        <end position="168"/>
    </location>
</feature>
<evidence type="ECO:0000313" key="3">
    <source>
        <dbReference type="EMBL" id="GAA4173194.1"/>
    </source>
</evidence>
<feature type="region of interest" description="Disordered" evidence="1">
    <location>
        <begin position="43"/>
        <end position="64"/>
    </location>
</feature>
<feature type="compositionally biased region" description="Low complexity" evidence="1">
    <location>
        <begin position="148"/>
        <end position="160"/>
    </location>
</feature>
<feature type="transmembrane region" description="Helical" evidence="2">
    <location>
        <begin position="66"/>
        <end position="87"/>
    </location>
</feature>
<keyword evidence="2" id="KW-1133">Transmembrane helix</keyword>
<comment type="caution">
    <text evidence="3">The sequence shown here is derived from an EMBL/GenBank/DDBJ whole genome shotgun (WGS) entry which is preliminary data.</text>
</comment>
<evidence type="ECO:0000313" key="4">
    <source>
        <dbReference type="Proteomes" id="UP001501079"/>
    </source>
</evidence>
<feature type="compositionally biased region" description="Low complexity" evidence="1">
    <location>
        <begin position="183"/>
        <end position="200"/>
    </location>
</feature>
<accession>A0ABP7ZY00</accession>
<organism evidence="3 4">
    <name type="scientific">Gryllotalpicola koreensis</name>
    <dbReference type="NCBI Taxonomy" id="993086"/>
    <lineage>
        <taxon>Bacteria</taxon>
        <taxon>Bacillati</taxon>
        <taxon>Actinomycetota</taxon>
        <taxon>Actinomycetes</taxon>
        <taxon>Micrococcales</taxon>
        <taxon>Microbacteriaceae</taxon>
        <taxon>Gryllotalpicola</taxon>
    </lineage>
</organism>
<evidence type="ECO:0000256" key="1">
    <source>
        <dbReference type="SAM" id="MobiDB-lite"/>
    </source>
</evidence>
<reference evidence="4" key="1">
    <citation type="journal article" date="2019" name="Int. J. Syst. Evol. Microbiol.">
        <title>The Global Catalogue of Microorganisms (GCM) 10K type strain sequencing project: providing services to taxonomists for standard genome sequencing and annotation.</title>
        <authorList>
            <consortium name="The Broad Institute Genomics Platform"/>
            <consortium name="The Broad Institute Genome Sequencing Center for Infectious Disease"/>
            <person name="Wu L."/>
            <person name="Ma J."/>
        </authorList>
    </citation>
    <scope>NUCLEOTIDE SEQUENCE [LARGE SCALE GENOMIC DNA]</scope>
    <source>
        <strain evidence="4">JCM 17591</strain>
    </source>
</reference>
<proteinExistence type="predicted"/>
<dbReference type="EMBL" id="BAABBW010000002">
    <property type="protein sequence ID" value="GAA4173194.1"/>
    <property type="molecule type" value="Genomic_DNA"/>
</dbReference>
<gene>
    <name evidence="3" type="ORF">GCM10022287_15250</name>
</gene>
<protein>
    <submittedName>
        <fullName evidence="3">Uncharacterized protein</fullName>
    </submittedName>
</protein>
<evidence type="ECO:0000256" key="2">
    <source>
        <dbReference type="SAM" id="Phobius"/>
    </source>
</evidence>
<keyword evidence="4" id="KW-1185">Reference proteome</keyword>
<dbReference type="Proteomes" id="UP001501079">
    <property type="component" value="Unassembled WGS sequence"/>
</dbReference>
<feature type="compositionally biased region" description="Pro residues" evidence="1">
    <location>
        <begin position="218"/>
        <end position="240"/>
    </location>
</feature>
<dbReference type="RefSeq" id="WP_344752932.1">
    <property type="nucleotide sequence ID" value="NZ_BAABBW010000002.1"/>
</dbReference>
<sequence>MTPQDDDLAKLEADDALLSAVAANADAGDDPAGRLLAEIAETARGLTPRDAPGGGGRRVPRRRGGLWGVSLGVSIVVAAGGGLSAAATDRLPAPVQQFVVDVGQGVPPASAQVIATPTEAPPPSAPEAERTTPQGGSGAQTPDATDEPSPSRASAAAAAPGTAPEQWWSDWSAERRLWYPSYSTSSSLTGTPQPTPTGYPASPSTAPTGDPDSGGYPAPTPYPQPTSTPAPVSEPAPTSSPQPERTSHGHPSPSPSPQRHTSSPKPQPTHPPASPSASHRGD</sequence>
<keyword evidence="2" id="KW-0472">Membrane</keyword>